<dbReference type="RefSeq" id="WP_216419246.1">
    <property type="nucleotide sequence ID" value="NZ_JAHLQK010000007.1"/>
</dbReference>
<protein>
    <submittedName>
        <fullName evidence="1">Uncharacterized protein</fullName>
    </submittedName>
</protein>
<dbReference type="EMBL" id="JAHLQK010000007">
    <property type="protein sequence ID" value="MBU5678012.1"/>
    <property type="molecule type" value="Genomic_DNA"/>
</dbReference>
<evidence type="ECO:0000313" key="1">
    <source>
        <dbReference type="EMBL" id="MBU5678012.1"/>
    </source>
</evidence>
<proteinExistence type="predicted"/>
<dbReference type="Proteomes" id="UP000779508">
    <property type="component" value="Unassembled WGS sequence"/>
</dbReference>
<accession>A0ABS6G6A7</accession>
<comment type="caution">
    <text evidence="1">The sequence shown here is derived from an EMBL/GenBank/DDBJ whole genome shotgun (WGS) entry which is preliminary data.</text>
</comment>
<reference evidence="1 2" key="1">
    <citation type="submission" date="2021-06" db="EMBL/GenBank/DDBJ databases">
        <authorList>
            <person name="Sun Q."/>
            <person name="Li D."/>
        </authorList>
    </citation>
    <scope>NUCLEOTIDE SEQUENCE [LARGE SCALE GENOMIC DNA]</scope>
    <source>
        <strain evidence="1 2">MSJ-5</strain>
    </source>
</reference>
<gene>
    <name evidence="1" type="ORF">KQI88_16455</name>
</gene>
<sequence length="67" mass="7970">MKKRKYYNNPKDLINETYNADAFKVIEKTINPLVMPLDMVKDIDALDSKHFYQEEWDKIIGGINKQH</sequence>
<evidence type="ECO:0000313" key="2">
    <source>
        <dbReference type="Proteomes" id="UP000779508"/>
    </source>
</evidence>
<organism evidence="1 2">
    <name type="scientific">Alkaliphilus flagellatus</name>
    <dbReference type="NCBI Taxonomy" id="2841507"/>
    <lineage>
        <taxon>Bacteria</taxon>
        <taxon>Bacillati</taxon>
        <taxon>Bacillota</taxon>
        <taxon>Clostridia</taxon>
        <taxon>Peptostreptococcales</taxon>
        <taxon>Natronincolaceae</taxon>
        <taxon>Alkaliphilus</taxon>
    </lineage>
</organism>
<name>A0ABS6G6A7_9FIRM</name>
<keyword evidence="2" id="KW-1185">Reference proteome</keyword>